<dbReference type="InterPro" id="IPR000483">
    <property type="entry name" value="Cys-rich_flank_reg_C"/>
</dbReference>
<keyword evidence="7 15" id="KW-0812">Transmembrane</keyword>
<dbReference type="FunFam" id="3.80.10.10:FF:000015">
    <property type="entry name" value="Leucine rich repeat containing 38"/>
    <property type="match status" value="1"/>
</dbReference>
<keyword evidence="10 15" id="KW-1133">Transmembrane helix</keyword>
<keyword evidence="8 16" id="KW-0732">Signal</keyword>
<dbReference type="PANTHER" id="PTHR45773">
    <property type="entry name" value="SLIT AND NTRK-LIKE PROTEIN 4-RELATED"/>
    <property type="match status" value="1"/>
</dbReference>
<evidence type="ECO:0000256" key="6">
    <source>
        <dbReference type="ARBA" id="ARBA00022614"/>
    </source>
</evidence>
<keyword evidence="19" id="KW-1185">Reference proteome</keyword>
<dbReference type="Bgee" id="ENSMODG00000017184">
    <property type="expression patterns" value="Expressed in cerebellum and 4 other cell types or tissues"/>
</dbReference>
<organism evidence="18 19">
    <name type="scientific">Monodelphis domestica</name>
    <name type="common">Gray short-tailed opossum</name>
    <dbReference type="NCBI Taxonomy" id="13616"/>
    <lineage>
        <taxon>Eukaryota</taxon>
        <taxon>Metazoa</taxon>
        <taxon>Chordata</taxon>
        <taxon>Craniata</taxon>
        <taxon>Vertebrata</taxon>
        <taxon>Euteleostomi</taxon>
        <taxon>Mammalia</taxon>
        <taxon>Metatheria</taxon>
        <taxon>Didelphimorphia</taxon>
        <taxon>Didelphidae</taxon>
        <taxon>Monodelphis</taxon>
    </lineage>
</organism>
<dbReference type="KEGG" id="mdo:103100300"/>
<dbReference type="CTD" id="389816"/>
<keyword evidence="13" id="KW-1015">Disulfide bond</keyword>
<dbReference type="RefSeq" id="XP_016283010.1">
    <property type="nucleotide sequence ID" value="XM_016427524.2"/>
</dbReference>
<keyword evidence="9" id="KW-0677">Repeat</keyword>
<dbReference type="OrthoDB" id="676979at2759"/>
<evidence type="ECO:0000256" key="2">
    <source>
        <dbReference type="ARBA" id="ARBA00004479"/>
    </source>
</evidence>
<evidence type="ECO:0000256" key="16">
    <source>
        <dbReference type="SAM" id="SignalP"/>
    </source>
</evidence>
<reference evidence="18 19" key="1">
    <citation type="journal article" date="2007" name="Nature">
        <title>Genome of the marsupial Monodelphis domestica reveals innovation in non-coding sequences.</title>
        <authorList>
            <person name="Mikkelsen T.S."/>
            <person name="Wakefield M.J."/>
            <person name="Aken B."/>
            <person name="Amemiya C.T."/>
            <person name="Chang J.L."/>
            <person name="Duke S."/>
            <person name="Garber M."/>
            <person name="Gentles A.J."/>
            <person name="Goodstadt L."/>
            <person name="Heger A."/>
            <person name="Jurka J."/>
            <person name="Kamal M."/>
            <person name="Mauceli E."/>
            <person name="Searle S.M."/>
            <person name="Sharpe T."/>
            <person name="Baker M.L."/>
            <person name="Batzer M.A."/>
            <person name="Benos P.V."/>
            <person name="Belov K."/>
            <person name="Clamp M."/>
            <person name="Cook A."/>
            <person name="Cuff J."/>
            <person name="Das R."/>
            <person name="Davidow L."/>
            <person name="Deakin J.E."/>
            <person name="Fazzari M.J."/>
            <person name="Glass J.L."/>
            <person name="Grabherr M."/>
            <person name="Greally J.M."/>
            <person name="Gu W."/>
            <person name="Hore T.A."/>
            <person name="Huttley G.A."/>
            <person name="Kleber M."/>
            <person name="Jirtle R.L."/>
            <person name="Koina E."/>
            <person name="Lee J.T."/>
            <person name="Mahony S."/>
            <person name="Marra M.A."/>
            <person name="Miller R.D."/>
            <person name="Nicholls R.D."/>
            <person name="Oda M."/>
            <person name="Papenfuss A.T."/>
            <person name="Parra Z.E."/>
            <person name="Pollock D.D."/>
            <person name="Ray D.A."/>
            <person name="Schein J.E."/>
            <person name="Speed T.P."/>
            <person name="Thompson K."/>
            <person name="VandeBerg J.L."/>
            <person name="Wade C.M."/>
            <person name="Walker J.A."/>
            <person name="Waters P.D."/>
            <person name="Webber C."/>
            <person name="Weidman J.R."/>
            <person name="Xie X."/>
            <person name="Zody M.C."/>
            <person name="Baldwin J."/>
            <person name="Abdouelleil A."/>
            <person name="Abdulkadir J."/>
            <person name="Abebe A."/>
            <person name="Abera B."/>
            <person name="Abreu J."/>
            <person name="Acer S.C."/>
            <person name="Aftuck L."/>
            <person name="Alexander A."/>
            <person name="An P."/>
            <person name="Anderson E."/>
            <person name="Anderson S."/>
            <person name="Arachi H."/>
            <person name="Azer M."/>
            <person name="Bachantsang P."/>
            <person name="Barry A."/>
            <person name="Bayul T."/>
            <person name="Berlin A."/>
            <person name="Bessette D."/>
            <person name="Bloom T."/>
            <person name="Bloom T."/>
            <person name="Boguslavskiy L."/>
            <person name="Bonnet C."/>
            <person name="Boukhgalter B."/>
            <person name="Bourzgui I."/>
            <person name="Brown A."/>
            <person name="Cahill P."/>
            <person name="Channer S."/>
            <person name="Cheshatsang Y."/>
            <person name="Chuda L."/>
            <person name="Citroen M."/>
            <person name="Collymore A."/>
            <person name="Cooke P."/>
            <person name="Costello M."/>
            <person name="D'Aco K."/>
            <person name="Daza R."/>
            <person name="De Haan G."/>
            <person name="DeGray S."/>
            <person name="DeMaso C."/>
            <person name="Dhargay N."/>
            <person name="Dooley K."/>
            <person name="Dooley E."/>
            <person name="Doricent M."/>
            <person name="Dorje P."/>
            <person name="Dorjee K."/>
            <person name="Dupes A."/>
            <person name="Elong R."/>
            <person name="Falk J."/>
            <person name="Farina A."/>
            <person name="Faro S."/>
            <person name="Ferguson D."/>
            <person name="Fisher S."/>
            <person name="Foley C.D."/>
            <person name="Franke A."/>
            <person name="Friedrich D."/>
            <person name="Gadbois L."/>
            <person name="Gearin G."/>
            <person name="Gearin C.R."/>
            <person name="Giannoukos G."/>
            <person name="Goode T."/>
            <person name="Graham J."/>
            <person name="Grandbois E."/>
            <person name="Grewal S."/>
            <person name="Gyaltsen K."/>
            <person name="Hafez N."/>
            <person name="Hagos B."/>
            <person name="Hall J."/>
            <person name="Henson C."/>
            <person name="Hollinger A."/>
            <person name="Honan T."/>
            <person name="Huard M.D."/>
            <person name="Hughes L."/>
            <person name="Hurhula B."/>
            <person name="Husby M.E."/>
            <person name="Kamat A."/>
            <person name="Kanga B."/>
            <person name="Kashin S."/>
            <person name="Khazanovich D."/>
            <person name="Kisner P."/>
            <person name="Lance K."/>
            <person name="Lara M."/>
            <person name="Lee W."/>
            <person name="Lennon N."/>
            <person name="Letendre F."/>
            <person name="LeVine R."/>
            <person name="Lipovsky A."/>
            <person name="Liu X."/>
            <person name="Liu J."/>
            <person name="Liu S."/>
            <person name="Lokyitsang T."/>
            <person name="Lokyitsang Y."/>
            <person name="Lubonja R."/>
            <person name="Lui A."/>
            <person name="MacDonald P."/>
            <person name="Magnisalis V."/>
            <person name="Maru K."/>
            <person name="Matthews C."/>
            <person name="McCusker W."/>
            <person name="McDonough S."/>
            <person name="Mehta T."/>
            <person name="Meldrim J."/>
            <person name="Meneus L."/>
            <person name="Mihai O."/>
            <person name="Mihalev A."/>
            <person name="Mihova T."/>
            <person name="Mittelman R."/>
            <person name="Mlenga V."/>
            <person name="Montmayeur A."/>
            <person name="Mulrain L."/>
            <person name="Navidi A."/>
            <person name="Naylor J."/>
            <person name="Negash T."/>
            <person name="Nguyen T."/>
            <person name="Nguyen N."/>
            <person name="Nicol R."/>
            <person name="Norbu C."/>
            <person name="Norbu N."/>
            <person name="Novod N."/>
            <person name="O'Neill B."/>
            <person name="Osman S."/>
            <person name="Markiewicz E."/>
            <person name="Oyono O.L."/>
            <person name="Patti C."/>
            <person name="Phunkhang P."/>
            <person name="Pierre F."/>
            <person name="Priest M."/>
            <person name="Raghuraman S."/>
            <person name="Rege F."/>
            <person name="Reyes R."/>
            <person name="Rise C."/>
            <person name="Rogov P."/>
            <person name="Ross K."/>
            <person name="Ryan E."/>
            <person name="Settipalli S."/>
            <person name="Shea T."/>
            <person name="Sherpa N."/>
            <person name="Shi L."/>
            <person name="Shih D."/>
            <person name="Sparrow T."/>
            <person name="Spaulding J."/>
            <person name="Stalker J."/>
            <person name="Stange-Thomann N."/>
            <person name="Stavropoulos S."/>
            <person name="Stone C."/>
            <person name="Strader C."/>
            <person name="Tesfaye S."/>
            <person name="Thomson T."/>
            <person name="Thoulutsang Y."/>
            <person name="Thoulutsang D."/>
            <person name="Topham K."/>
            <person name="Topping I."/>
            <person name="Tsamla T."/>
            <person name="Vassiliev H."/>
            <person name="Vo A."/>
            <person name="Wangchuk T."/>
            <person name="Wangdi T."/>
            <person name="Weiand M."/>
            <person name="Wilkinson J."/>
            <person name="Wilson A."/>
            <person name="Yadav S."/>
            <person name="Young G."/>
            <person name="Yu Q."/>
            <person name="Zembek L."/>
            <person name="Zhong D."/>
            <person name="Zimmer A."/>
            <person name="Zwirko Z."/>
            <person name="Jaffe D.B."/>
            <person name="Alvarez P."/>
            <person name="Brockman W."/>
            <person name="Butler J."/>
            <person name="Chin C."/>
            <person name="Gnerre S."/>
            <person name="MacCallum I."/>
            <person name="Graves J.A."/>
            <person name="Ponting C.P."/>
            <person name="Breen M."/>
            <person name="Samollow P.B."/>
            <person name="Lander E.S."/>
            <person name="Lindblad-Toh K."/>
        </authorList>
    </citation>
    <scope>NUCLEOTIDE SEQUENCE [LARGE SCALE GENOMIC DNA]</scope>
</reference>
<dbReference type="SUPFAM" id="SSF52058">
    <property type="entry name" value="L domain-like"/>
    <property type="match status" value="1"/>
</dbReference>
<reference evidence="18" key="2">
    <citation type="submission" date="2025-08" db="UniProtKB">
        <authorList>
            <consortium name="Ensembl"/>
        </authorList>
    </citation>
    <scope>IDENTIFICATION</scope>
</reference>
<keyword evidence="12 15" id="KW-0472">Membrane</keyword>
<keyword evidence="14" id="KW-0407">Ion channel</keyword>
<dbReference type="GO" id="GO:0044325">
    <property type="term" value="F:transmembrane transporter binding"/>
    <property type="evidence" value="ECO:0000318"/>
    <property type="project" value="GO_Central"/>
</dbReference>
<dbReference type="GO" id="GO:0008076">
    <property type="term" value="C:voltage-gated potassium channel complex"/>
    <property type="evidence" value="ECO:0000318"/>
    <property type="project" value="GO_Central"/>
</dbReference>
<evidence type="ECO:0000259" key="17">
    <source>
        <dbReference type="SMART" id="SM00082"/>
    </source>
</evidence>
<evidence type="ECO:0000256" key="12">
    <source>
        <dbReference type="ARBA" id="ARBA00023136"/>
    </source>
</evidence>
<dbReference type="eggNOG" id="KOG0619">
    <property type="taxonomic scope" value="Eukaryota"/>
</dbReference>
<dbReference type="InterPro" id="IPR032675">
    <property type="entry name" value="LRR_dom_sf"/>
</dbReference>
<dbReference type="FunCoup" id="F6XYF9">
    <property type="interactions" value="19"/>
</dbReference>
<dbReference type="OMA" id="DAAFSHC"/>
<evidence type="ECO:0000256" key="8">
    <source>
        <dbReference type="ARBA" id="ARBA00022729"/>
    </source>
</evidence>
<evidence type="ECO:0000256" key="4">
    <source>
        <dbReference type="ARBA" id="ARBA00022448"/>
    </source>
</evidence>
<dbReference type="InParanoid" id="F6XYF9"/>
<feature type="chain" id="PRO_5023859359" evidence="16">
    <location>
        <begin position="17"/>
        <end position="317"/>
    </location>
</feature>
<feature type="transmembrane region" description="Helical" evidence="15">
    <location>
        <begin position="242"/>
        <end position="269"/>
    </location>
</feature>
<dbReference type="SMART" id="SM00082">
    <property type="entry name" value="LRRCT"/>
    <property type="match status" value="1"/>
</dbReference>
<protein>
    <submittedName>
        <fullName evidence="18">Leucine rich repeat containing 26</fullName>
    </submittedName>
</protein>
<dbReference type="GeneID" id="103100300"/>
<evidence type="ECO:0000256" key="11">
    <source>
        <dbReference type="ARBA" id="ARBA00023065"/>
    </source>
</evidence>
<evidence type="ECO:0000256" key="10">
    <source>
        <dbReference type="ARBA" id="ARBA00022989"/>
    </source>
</evidence>
<dbReference type="InterPro" id="IPR001611">
    <property type="entry name" value="Leu-rich_rpt"/>
</dbReference>
<dbReference type="InterPro" id="IPR003591">
    <property type="entry name" value="Leu-rich_rpt_typical-subtyp"/>
</dbReference>
<feature type="signal peptide" evidence="16">
    <location>
        <begin position="1"/>
        <end position="16"/>
    </location>
</feature>
<dbReference type="Pfam" id="PF13855">
    <property type="entry name" value="LRR_8"/>
    <property type="match status" value="1"/>
</dbReference>
<evidence type="ECO:0000256" key="5">
    <source>
        <dbReference type="ARBA" id="ARBA00022475"/>
    </source>
</evidence>
<accession>F6XYF9</accession>
<gene>
    <name evidence="18" type="primary">LRRC26</name>
</gene>
<dbReference type="Ensembl" id="ENSMODT00000021813.2">
    <property type="protein sequence ID" value="ENSMODP00000021438.2"/>
    <property type="gene ID" value="ENSMODG00000017184.3"/>
</dbReference>
<keyword evidence="11" id="KW-0406">Ion transport</keyword>
<dbReference type="Proteomes" id="UP000002280">
    <property type="component" value="Chromosome 1"/>
</dbReference>
<dbReference type="PANTHER" id="PTHR45773:SF5">
    <property type="entry name" value="SLIT AND NTRK-LIKE PROTEIN 5"/>
    <property type="match status" value="1"/>
</dbReference>
<comment type="subcellular location">
    <subcellularLocation>
        <location evidence="1">Cell membrane</location>
        <topology evidence="1">Single-pass membrane protein</topology>
    </subcellularLocation>
    <subcellularLocation>
        <location evidence="2">Membrane</location>
        <topology evidence="2">Single-pass type I membrane protein</topology>
    </subcellularLocation>
</comment>
<keyword evidence="4" id="KW-0813">Transport</keyword>
<dbReference type="AlphaFoldDB" id="F6XYF9"/>
<keyword evidence="6" id="KW-0433">Leucine-rich repeat</keyword>
<evidence type="ECO:0000256" key="13">
    <source>
        <dbReference type="ARBA" id="ARBA00023157"/>
    </source>
</evidence>
<evidence type="ECO:0000256" key="3">
    <source>
        <dbReference type="ARBA" id="ARBA00010439"/>
    </source>
</evidence>
<dbReference type="SMART" id="SM00369">
    <property type="entry name" value="LRR_TYP"/>
    <property type="match status" value="6"/>
</dbReference>
<dbReference type="GeneTree" id="ENSGT00940000162780"/>
<evidence type="ECO:0000256" key="15">
    <source>
        <dbReference type="SAM" id="Phobius"/>
    </source>
</evidence>
<feature type="domain" description="LRRCT" evidence="17">
    <location>
        <begin position="181"/>
        <end position="234"/>
    </location>
</feature>
<proteinExistence type="inferred from homology"/>
<comment type="similarity">
    <text evidence="3">Belongs to the SLITRK family.</text>
</comment>
<evidence type="ECO:0000313" key="18">
    <source>
        <dbReference type="Ensembl" id="ENSMODP00000021438.2"/>
    </source>
</evidence>
<name>F6XYF9_MONDO</name>
<evidence type="ECO:0000256" key="14">
    <source>
        <dbReference type="ARBA" id="ARBA00023303"/>
    </source>
</evidence>
<evidence type="ECO:0000256" key="9">
    <source>
        <dbReference type="ARBA" id="ARBA00022737"/>
    </source>
</evidence>
<dbReference type="Gene3D" id="3.80.10.10">
    <property type="entry name" value="Ribonuclease Inhibitor"/>
    <property type="match status" value="2"/>
</dbReference>
<evidence type="ECO:0000313" key="19">
    <source>
        <dbReference type="Proteomes" id="UP000002280"/>
    </source>
</evidence>
<dbReference type="GO" id="GO:0005249">
    <property type="term" value="F:voltage-gated potassium channel activity"/>
    <property type="evidence" value="ECO:0000318"/>
    <property type="project" value="GO_Central"/>
</dbReference>
<reference evidence="18" key="3">
    <citation type="submission" date="2025-09" db="UniProtKB">
        <authorList>
            <consortium name="Ensembl"/>
        </authorList>
    </citation>
    <scope>IDENTIFICATION</scope>
</reference>
<evidence type="ECO:0000256" key="7">
    <source>
        <dbReference type="ARBA" id="ARBA00022692"/>
    </source>
</evidence>
<keyword evidence="5" id="KW-1003">Cell membrane</keyword>
<sequence>MTFSFLLPLVVSLSLASLPGWRCPPKCVCGQNEQVNCSRRELHSVPRILGPRVRVLQLGHNHIDSLPPGAFASVPWLYSLELQDNGLQTVHVQAFWGLRDLRILDLSANALRVLEPGTFQPLRALHILSLAGNRLMQLEPTWLGSLPLLQNLSLQDNLLPNVGSGVLDGLPSLRELNLHGNPWVCDCNIHSLCRWLRSHTRQAPGTESLLCVTPDRMTLRPMAALTDASFNYCAHSMTPQDLVVISVLGPLSFLASLVGCLILGSLLTVFRARRRNCRNCCDCVARCRVKRPIPQALVLYDPSENPVTSLPAPSCSL</sequence>
<dbReference type="STRING" id="13616.ENSMODP00000021438"/>
<dbReference type="GO" id="GO:0099104">
    <property type="term" value="F:potassium channel activator activity"/>
    <property type="evidence" value="ECO:0000318"/>
    <property type="project" value="GO_Central"/>
</dbReference>
<dbReference type="HOGENOM" id="CLU_000288_18_10_1"/>
<evidence type="ECO:0000256" key="1">
    <source>
        <dbReference type="ARBA" id="ARBA00004162"/>
    </source>
</evidence>